<evidence type="ECO:0000256" key="11">
    <source>
        <dbReference type="ARBA" id="ARBA00023027"/>
    </source>
</evidence>
<evidence type="ECO:0000256" key="10">
    <source>
        <dbReference type="ARBA" id="ARBA00022989"/>
    </source>
</evidence>
<evidence type="ECO:0000256" key="8">
    <source>
        <dbReference type="ARBA" id="ARBA00022967"/>
    </source>
</evidence>
<keyword evidence="10 16" id="KW-1133">Transmembrane helix</keyword>
<dbReference type="PANTHER" id="PTHR11435:SF1">
    <property type="entry name" value="NADH-UBIQUINONE OXIDOREDUCTASE CHAIN 6"/>
    <property type="match status" value="1"/>
</dbReference>
<gene>
    <name evidence="17" type="primary">nad6</name>
</gene>
<evidence type="ECO:0000256" key="6">
    <source>
        <dbReference type="ARBA" id="ARBA00022660"/>
    </source>
</evidence>
<evidence type="ECO:0000256" key="9">
    <source>
        <dbReference type="ARBA" id="ARBA00022982"/>
    </source>
</evidence>
<feature type="transmembrane region" description="Helical" evidence="16">
    <location>
        <begin position="142"/>
        <end position="160"/>
    </location>
</feature>
<evidence type="ECO:0000256" key="12">
    <source>
        <dbReference type="ARBA" id="ARBA00023128"/>
    </source>
</evidence>
<evidence type="ECO:0000256" key="7">
    <source>
        <dbReference type="ARBA" id="ARBA00022692"/>
    </source>
</evidence>
<keyword evidence="11" id="KW-0520">NAD</keyword>
<sequence length="172" mass="20204">MTLIFMTIMLSIMFTLMHHPISFGVILLLQTIIISILSSIMNINYWFSYILFLIMVGGMLILFIYMTSIASNEKFFSISVYIKMMVMLLYSFIILFFMNNWIIENFHVVMAQSFNHETVNIQQLVNNNMQMNKFLTMPFNKMFMLIVIYLLISLIAIVKITKTNSGPLRQTF</sequence>
<evidence type="ECO:0000256" key="3">
    <source>
        <dbReference type="ARBA" id="ARBA00012944"/>
    </source>
</evidence>
<protein>
    <recommendedName>
        <fullName evidence="4">NADH-ubiquinone oxidoreductase chain 6</fullName>
        <ecNumber evidence="3">7.1.1.2</ecNumber>
    </recommendedName>
    <alternativeName>
        <fullName evidence="14">NADH dehydrogenase subunit 6</fullName>
    </alternativeName>
</protein>
<feature type="transmembrane region" description="Helical" evidence="16">
    <location>
        <begin position="46"/>
        <end position="68"/>
    </location>
</feature>
<keyword evidence="12 17" id="KW-0496">Mitochondrion</keyword>
<dbReference type="GO" id="GO:0008137">
    <property type="term" value="F:NADH dehydrogenase (ubiquinone) activity"/>
    <property type="evidence" value="ECO:0007669"/>
    <property type="project" value="UniProtKB-EC"/>
</dbReference>
<keyword evidence="13 16" id="KW-0472">Membrane</keyword>
<organism evidence="17">
    <name type="scientific">Coleoptera sp. 2 AH-2016</name>
    <dbReference type="NCBI Taxonomy" id="1903824"/>
    <lineage>
        <taxon>Eukaryota</taxon>
        <taxon>Metazoa</taxon>
        <taxon>Ecdysozoa</taxon>
        <taxon>Arthropoda</taxon>
        <taxon>Hexapoda</taxon>
        <taxon>Insecta</taxon>
        <taxon>Pterygota</taxon>
        <taxon>Neoptera</taxon>
        <taxon>Endopterygota</taxon>
        <taxon>Coleoptera</taxon>
    </lineage>
</organism>
<dbReference type="AlphaFoldDB" id="A0A343C2G2"/>
<comment type="similarity">
    <text evidence="2">Belongs to the complex I subunit 6 family.</text>
</comment>
<keyword evidence="9" id="KW-0249">Electron transport</keyword>
<comment type="subcellular location">
    <subcellularLocation>
        <location evidence="1">Mitochondrion membrane</location>
        <topology evidence="1">Multi-pass membrane protein</topology>
    </subcellularLocation>
</comment>
<dbReference type="EMBL" id="KX087261">
    <property type="protein sequence ID" value="ARH54205.1"/>
    <property type="molecule type" value="Genomic_DNA"/>
</dbReference>
<accession>A0A343C2G2</accession>
<name>A0A343C2G2_9COLE</name>
<evidence type="ECO:0000313" key="17">
    <source>
        <dbReference type="EMBL" id="ARH54205.1"/>
    </source>
</evidence>
<keyword evidence="6" id="KW-0679">Respiratory chain</keyword>
<keyword evidence="5" id="KW-0813">Transport</keyword>
<keyword evidence="7 16" id="KW-0812">Transmembrane</keyword>
<evidence type="ECO:0000256" key="13">
    <source>
        <dbReference type="ARBA" id="ARBA00023136"/>
    </source>
</evidence>
<dbReference type="PANTHER" id="PTHR11435">
    <property type="entry name" value="NADH UBIQUINONE OXIDOREDUCTASE SUBUNIT ND6"/>
    <property type="match status" value="1"/>
</dbReference>
<keyword evidence="8" id="KW-1278">Translocase</keyword>
<comment type="catalytic activity">
    <reaction evidence="15">
        <text>a ubiquinone + NADH + 5 H(+)(in) = a ubiquinol + NAD(+) + 4 H(+)(out)</text>
        <dbReference type="Rhea" id="RHEA:29091"/>
        <dbReference type="Rhea" id="RHEA-COMP:9565"/>
        <dbReference type="Rhea" id="RHEA-COMP:9566"/>
        <dbReference type="ChEBI" id="CHEBI:15378"/>
        <dbReference type="ChEBI" id="CHEBI:16389"/>
        <dbReference type="ChEBI" id="CHEBI:17976"/>
        <dbReference type="ChEBI" id="CHEBI:57540"/>
        <dbReference type="ChEBI" id="CHEBI:57945"/>
        <dbReference type="EC" id="7.1.1.2"/>
    </reaction>
</comment>
<evidence type="ECO:0000256" key="2">
    <source>
        <dbReference type="ARBA" id="ARBA00005698"/>
    </source>
</evidence>
<dbReference type="InterPro" id="IPR050269">
    <property type="entry name" value="ComplexI_Subunit6"/>
</dbReference>
<evidence type="ECO:0000256" key="15">
    <source>
        <dbReference type="ARBA" id="ARBA00049551"/>
    </source>
</evidence>
<dbReference type="GO" id="GO:0031966">
    <property type="term" value="C:mitochondrial membrane"/>
    <property type="evidence" value="ECO:0007669"/>
    <property type="project" value="UniProtKB-SubCell"/>
</dbReference>
<feature type="transmembrane region" description="Helical" evidence="16">
    <location>
        <begin position="21"/>
        <end position="40"/>
    </location>
</feature>
<evidence type="ECO:0000256" key="5">
    <source>
        <dbReference type="ARBA" id="ARBA00022448"/>
    </source>
</evidence>
<evidence type="ECO:0000256" key="4">
    <source>
        <dbReference type="ARBA" id="ARBA00021095"/>
    </source>
</evidence>
<feature type="transmembrane region" description="Helical" evidence="16">
    <location>
        <begin position="80"/>
        <end position="103"/>
    </location>
</feature>
<evidence type="ECO:0000256" key="1">
    <source>
        <dbReference type="ARBA" id="ARBA00004225"/>
    </source>
</evidence>
<evidence type="ECO:0000256" key="16">
    <source>
        <dbReference type="SAM" id="Phobius"/>
    </source>
</evidence>
<dbReference type="EC" id="7.1.1.2" evidence="3"/>
<geneLocation type="mitochondrion" evidence="17"/>
<evidence type="ECO:0000256" key="14">
    <source>
        <dbReference type="ARBA" id="ARBA00031019"/>
    </source>
</evidence>
<reference evidence="17" key="1">
    <citation type="submission" date="2016-04" db="EMBL/GenBank/DDBJ databases">
        <title>Mitochondria of beetle species.</title>
        <authorList>
            <person name="Hunter A."/>
            <person name="Moriniere J."/>
            <person name="Tang P."/>
            <person name="Linard B."/>
            <person name="Crampton-Platt A."/>
            <person name="Vogler A.P."/>
        </authorList>
    </citation>
    <scope>NUCLEOTIDE SEQUENCE</scope>
</reference>
<proteinExistence type="inferred from homology"/>